<dbReference type="InterPro" id="IPR003778">
    <property type="entry name" value="CT_A_B"/>
</dbReference>
<evidence type="ECO:0000313" key="7">
    <source>
        <dbReference type="Proteomes" id="UP000251075"/>
    </source>
</evidence>
<evidence type="ECO:0000313" key="6">
    <source>
        <dbReference type="EMBL" id="RAU21593.1"/>
    </source>
</evidence>
<dbReference type="SUPFAM" id="SSF50891">
    <property type="entry name" value="Cyclophilin-like"/>
    <property type="match status" value="1"/>
</dbReference>
<dbReference type="InterPro" id="IPR029000">
    <property type="entry name" value="Cyclophilin-like_dom_sf"/>
</dbReference>
<dbReference type="PANTHER" id="PTHR43309">
    <property type="entry name" value="5-OXOPROLINASE SUBUNIT C"/>
    <property type="match status" value="1"/>
</dbReference>
<keyword evidence="4" id="KW-0175">Coiled coil</keyword>
<dbReference type="Pfam" id="PF02626">
    <property type="entry name" value="CT_A_B"/>
    <property type="match status" value="1"/>
</dbReference>
<dbReference type="NCBIfam" id="TIGR00724">
    <property type="entry name" value="urea_amlyse_rel"/>
    <property type="match status" value="1"/>
</dbReference>
<sequence>MSHLRLTTPGLFSTIQDLGRFGYGAQGVPVAGVLDPVGLRLANALVGNVDGEAGIEFCGLGPGLVVEAESVRLAVVGPARPILSRDGAATALAVGRCHLLHRGDVLALGAVNGAASAVLVVEGGFDLAPVMGSLSTFVRAGIGPLGGRPLVAGCMLPLRRDRASEGPLLALSAPFDHGRGAVRVMLGPQAEYFTETALEVLASAEFIVGRDADRMGLRLEGPRLEHKGEAGIASDGLVRGCIQVPGNGQPIVLLADHQTVGGYAKIATVISADLPRVGRMVPGDRLRFRVVDLAEAETARNALERAIQSARSSLRALAGELDLDALYSANLVSGMVNGETP</sequence>
<evidence type="ECO:0000259" key="5">
    <source>
        <dbReference type="SMART" id="SM00797"/>
    </source>
</evidence>
<dbReference type="GO" id="GO:0005524">
    <property type="term" value="F:ATP binding"/>
    <property type="evidence" value="ECO:0007669"/>
    <property type="project" value="UniProtKB-KW"/>
</dbReference>
<dbReference type="SMART" id="SM00797">
    <property type="entry name" value="AHS2"/>
    <property type="match status" value="1"/>
</dbReference>
<feature type="domain" description="Carboxyltransferase" evidence="5">
    <location>
        <begin position="25"/>
        <end position="306"/>
    </location>
</feature>
<reference evidence="6 7" key="1">
    <citation type="submission" date="2017-11" db="EMBL/GenBank/DDBJ databases">
        <title>Draft genome sequence of magnetotactic bacterium Magnetospirillum kuznetsovii LBB-42.</title>
        <authorList>
            <person name="Grouzdev D.S."/>
            <person name="Rysina M.S."/>
            <person name="Baslerov R.V."/>
            <person name="Koziaeva V."/>
        </authorList>
    </citation>
    <scope>NUCLEOTIDE SEQUENCE [LARGE SCALE GENOMIC DNA]</scope>
    <source>
        <strain evidence="6 7">LBB-42</strain>
    </source>
</reference>
<dbReference type="AlphaFoldDB" id="A0A364NX11"/>
<dbReference type="Gene3D" id="2.40.100.10">
    <property type="entry name" value="Cyclophilin-like"/>
    <property type="match status" value="1"/>
</dbReference>
<dbReference type="PANTHER" id="PTHR43309:SF5">
    <property type="entry name" value="5-OXOPROLINASE SUBUNIT C"/>
    <property type="match status" value="1"/>
</dbReference>
<dbReference type="InterPro" id="IPR052708">
    <property type="entry name" value="PxpC"/>
</dbReference>
<keyword evidence="7" id="KW-1185">Reference proteome</keyword>
<dbReference type="GO" id="GO:0016787">
    <property type="term" value="F:hydrolase activity"/>
    <property type="evidence" value="ECO:0007669"/>
    <property type="project" value="UniProtKB-KW"/>
</dbReference>
<dbReference type="OrthoDB" id="9768696at2"/>
<keyword evidence="1" id="KW-0547">Nucleotide-binding</keyword>
<dbReference type="RefSeq" id="WP_112145325.1">
    <property type="nucleotide sequence ID" value="NZ_PGTO01000009.1"/>
</dbReference>
<evidence type="ECO:0000256" key="3">
    <source>
        <dbReference type="ARBA" id="ARBA00022840"/>
    </source>
</evidence>
<comment type="caution">
    <text evidence="6">The sequence shown here is derived from an EMBL/GenBank/DDBJ whole genome shotgun (WGS) entry which is preliminary data.</text>
</comment>
<evidence type="ECO:0000256" key="2">
    <source>
        <dbReference type="ARBA" id="ARBA00022801"/>
    </source>
</evidence>
<accession>A0A364NX11</accession>
<keyword evidence="3" id="KW-0067">ATP-binding</keyword>
<evidence type="ECO:0000256" key="1">
    <source>
        <dbReference type="ARBA" id="ARBA00022741"/>
    </source>
</evidence>
<name>A0A364NX11_9PROT</name>
<evidence type="ECO:0000256" key="4">
    <source>
        <dbReference type="SAM" id="Coils"/>
    </source>
</evidence>
<dbReference type="Proteomes" id="UP000251075">
    <property type="component" value="Unassembled WGS sequence"/>
</dbReference>
<keyword evidence="2 6" id="KW-0378">Hydrolase</keyword>
<feature type="coiled-coil region" evidence="4">
    <location>
        <begin position="293"/>
        <end position="320"/>
    </location>
</feature>
<gene>
    <name evidence="6" type="ORF">CU669_12945</name>
</gene>
<organism evidence="6 7">
    <name type="scientific">Paramagnetospirillum kuznetsovii</name>
    <dbReference type="NCBI Taxonomy" id="2053833"/>
    <lineage>
        <taxon>Bacteria</taxon>
        <taxon>Pseudomonadati</taxon>
        <taxon>Pseudomonadota</taxon>
        <taxon>Alphaproteobacteria</taxon>
        <taxon>Rhodospirillales</taxon>
        <taxon>Magnetospirillaceae</taxon>
        <taxon>Paramagnetospirillum</taxon>
    </lineage>
</organism>
<proteinExistence type="predicted"/>
<protein>
    <submittedName>
        <fullName evidence="6">Allophanate hydrolase</fullName>
    </submittedName>
</protein>
<dbReference type="EMBL" id="PGTO01000009">
    <property type="protein sequence ID" value="RAU21593.1"/>
    <property type="molecule type" value="Genomic_DNA"/>
</dbReference>